<keyword evidence="6 7" id="KW-0131">Cell cycle</keyword>
<name>A0A410X167_9BACL</name>
<dbReference type="NCBIfam" id="TIGR02209">
    <property type="entry name" value="ftsL_broad"/>
    <property type="match status" value="1"/>
</dbReference>
<dbReference type="Proteomes" id="UP000288943">
    <property type="component" value="Chromosome"/>
</dbReference>
<keyword evidence="13" id="KW-1185">Reference proteome</keyword>
<keyword evidence="1 7" id="KW-1003">Cell membrane</keyword>
<dbReference type="InterPro" id="IPR007060">
    <property type="entry name" value="FtsL/DivIC"/>
</dbReference>
<dbReference type="GO" id="GO:0032153">
    <property type="term" value="C:cell division site"/>
    <property type="evidence" value="ECO:0007669"/>
    <property type="project" value="UniProtKB-UniRule"/>
</dbReference>
<reference evidence="11 12" key="1">
    <citation type="submission" date="2018-01" db="EMBL/GenBank/DDBJ databases">
        <title>The whole genome sequencing and assembly of Paenibacillus chitinolyticus KCCM 41400 strain.</title>
        <authorList>
            <person name="Kim J.-Y."/>
            <person name="Park M.-K."/>
            <person name="Lee Y.-J."/>
            <person name="Yi H."/>
            <person name="Bahn Y.-S."/>
            <person name="Kim J.F."/>
            <person name="Lee D.-W."/>
        </authorList>
    </citation>
    <scope>NUCLEOTIDE SEQUENCE [LARGE SCALE GENOMIC DNA]</scope>
    <source>
        <strain evidence="11 12">KCCM 41400</strain>
    </source>
</reference>
<dbReference type="GO" id="GO:0043093">
    <property type="term" value="P:FtsZ-dependent cytokinesis"/>
    <property type="evidence" value="ECO:0007669"/>
    <property type="project" value="UniProtKB-UniRule"/>
</dbReference>
<evidence type="ECO:0000256" key="5">
    <source>
        <dbReference type="ARBA" id="ARBA00023136"/>
    </source>
</evidence>
<evidence type="ECO:0000313" key="13">
    <source>
        <dbReference type="Proteomes" id="UP001527202"/>
    </source>
</evidence>
<evidence type="ECO:0000256" key="8">
    <source>
        <dbReference type="NCBIfam" id="TIGR02209"/>
    </source>
</evidence>
<evidence type="ECO:0000256" key="6">
    <source>
        <dbReference type="ARBA" id="ARBA00023306"/>
    </source>
</evidence>
<feature type="compositionally biased region" description="Polar residues" evidence="9">
    <location>
        <begin position="117"/>
        <end position="128"/>
    </location>
</feature>
<dbReference type="KEGG" id="pchi:PC41400_22845"/>
<dbReference type="GO" id="GO:0005886">
    <property type="term" value="C:plasma membrane"/>
    <property type="evidence" value="ECO:0007669"/>
    <property type="project" value="UniProtKB-SubCell"/>
</dbReference>
<dbReference type="EMBL" id="JAMDMJ010000025">
    <property type="protein sequence ID" value="MCY9597977.1"/>
    <property type="molecule type" value="Genomic_DNA"/>
</dbReference>
<evidence type="ECO:0000313" key="10">
    <source>
        <dbReference type="EMBL" id="MCY9597977.1"/>
    </source>
</evidence>
<dbReference type="Pfam" id="PF04977">
    <property type="entry name" value="DivIC"/>
    <property type="match status" value="1"/>
</dbReference>
<feature type="region of interest" description="Disordered" evidence="9">
    <location>
        <begin position="106"/>
        <end position="140"/>
    </location>
</feature>
<keyword evidence="4 7" id="KW-1133">Transmembrane helix</keyword>
<evidence type="ECO:0000256" key="1">
    <source>
        <dbReference type="ARBA" id="ARBA00022475"/>
    </source>
</evidence>
<gene>
    <name evidence="7 11" type="primary">ftsL</name>
    <name evidence="10" type="ORF">M5X16_19610</name>
    <name evidence="11" type="ORF">PC41400_22845</name>
</gene>
<protein>
    <recommendedName>
        <fullName evidence="7 8">Cell division protein FtsL</fullName>
    </recommendedName>
</protein>
<evidence type="ECO:0000313" key="12">
    <source>
        <dbReference type="Proteomes" id="UP000288943"/>
    </source>
</evidence>
<dbReference type="RefSeq" id="WP_042232447.1">
    <property type="nucleotide sequence ID" value="NZ_CP026520.1"/>
</dbReference>
<reference evidence="10 13" key="2">
    <citation type="submission" date="2022-05" db="EMBL/GenBank/DDBJ databases">
        <title>Genome Sequencing of Bee-Associated Microbes.</title>
        <authorList>
            <person name="Dunlap C."/>
        </authorList>
    </citation>
    <scope>NUCLEOTIDE SEQUENCE [LARGE SCALE GENOMIC DNA]</scope>
    <source>
        <strain evidence="10 13">NRRL B-23120</strain>
    </source>
</reference>
<evidence type="ECO:0000256" key="4">
    <source>
        <dbReference type="ARBA" id="ARBA00022989"/>
    </source>
</evidence>
<keyword evidence="5 7" id="KW-0472">Membrane</keyword>
<comment type="subcellular location">
    <subcellularLocation>
        <location evidence="7">Cell membrane</location>
        <topology evidence="7">Single-pass type II membrane protein</topology>
    </subcellularLocation>
    <text evidence="7">Localizes to the division septum where it forms a ring structure.</text>
</comment>
<evidence type="ECO:0000313" key="11">
    <source>
        <dbReference type="EMBL" id="QAV20352.1"/>
    </source>
</evidence>
<organism evidence="11 12">
    <name type="scientific">Paenibacillus chitinolyticus</name>
    <dbReference type="NCBI Taxonomy" id="79263"/>
    <lineage>
        <taxon>Bacteria</taxon>
        <taxon>Bacillati</taxon>
        <taxon>Bacillota</taxon>
        <taxon>Bacilli</taxon>
        <taxon>Bacillales</taxon>
        <taxon>Paenibacillaceae</taxon>
        <taxon>Paenibacillus</taxon>
    </lineage>
</organism>
<keyword evidence="2 7" id="KW-0132">Cell division</keyword>
<accession>A0A410X167</accession>
<dbReference type="GeneID" id="95377634"/>
<dbReference type="Proteomes" id="UP001527202">
    <property type="component" value="Unassembled WGS sequence"/>
</dbReference>
<dbReference type="EMBL" id="CP026520">
    <property type="protein sequence ID" value="QAV20352.1"/>
    <property type="molecule type" value="Genomic_DNA"/>
</dbReference>
<dbReference type="HAMAP" id="MF_00910">
    <property type="entry name" value="FtsL"/>
    <property type="match status" value="1"/>
</dbReference>
<dbReference type="OrthoDB" id="2988583at2"/>
<dbReference type="InterPro" id="IPR011922">
    <property type="entry name" value="Cell_div_FtsL"/>
</dbReference>
<comment type="function">
    <text evidence="7">Essential cell division protein.</text>
</comment>
<sequence length="140" mass="15396">MPGYIQGNLAEKSTATSQRVTVRETKKVIVKNKPLPVGEKLMYLLLVIVCVLVATGIVWRYTTIYQINSEIKTTKTEITMLKAENDANQQEVQKLKDPERLEAIAKEKGLKPAGDNQVRQVTPGSGQASIDKKSSVAAGR</sequence>
<evidence type="ECO:0000256" key="9">
    <source>
        <dbReference type="SAM" id="MobiDB-lite"/>
    </source>
</evidence>
<keyword evidence="3 7" id="KW-0812">Transmembrane</keyword>
<evidence type="ECO:0000256" key="2">
    <source>
        <dbReference type="ARBA" id="ARBA00022618"/>
    </source>
</evidence>
<proteinExistence type="inferred from homology"/>
<evidence type="ECO:0000256" key="3">
    <source>
        <dbReference type="ARBA" id="ARBA00022692"/>
    </source>
</evidence>
<comment type="similarity">
    <text evidence="7">Belongs to the FtsL family.</text>
</comment>
<dbReference type="AlphaFoldDB" id="A0A410X167"/>
<feature type="transmembrane region" description="Helical" evidence="7">
    <location>
        <begin position="41"/>
        <end position="62"/>
    </location>
</feature>
<evidence type="ECO:0000256" key="7">
    <source>
        <dbReference type="HAMAP-Rule" id="MF_00910"/>
    </source>
</evidence>